<dbReference type="InParanoid" id="A0A0D0E9W6"/>
<dbReference type="EMBL" id="KN825002">
    <property type="protein sequence ID" value="KIK96125.1"/>
    <property type="molecule type" value="Genomic_DNA"/>
</dbReference>
<reference evidence="1 2" key="1">
    <citation type="submission" date="2014-04" db="EMBL/GenBank/DDBJ databases">
        <authorList>
            <consortium name="DOE Joint Genome Institute"/>
            <person name="Kuo A."/>
            <person name="Kohler A."/>
            <person name="Jargeat P."/>
            <person name="Nagy L.G."/>
            <person name="Floudas D."/>
            <person name="Copeland A."/>
            <person name="Barry K.W."/>
            <person name="Cichocki N."/>
            <person name="Veneault-Fourrey C."/>
            <person name="LaButti K."/>
            <person name="Lindquist E.A."/>
            <person name="Lipzen A."/>
            <person name="Lundell T."/>
            <person name="Morin E."/>
            <person name="Murat C."/>
            <person name="Sun H."/>
            <person name="Tunlid A."/>
            <person name="Henrissat B."/>
            <person name="Grigoriev I.V."/>
            <person name="Hibbett D.S."/>
            <person name="Martin F."/>
            <person name="Nordberg H.P."/>
            <person name="Cantor M.N."/>
            <person name="Hua S.X."/>
        </authorList>
    </citation>
    <scope>NUCLEOTIDE SEQUENCE [LARGE SCALE GENOMIC DNA]</scope>
    <source>
        <strain evidence="1 2">Ve08.2h10</strain>
    </source>
</reference>
<evidence type="ECO:0000313" key="2">
    <source>
        <dbReference type="Proteomes" id="UP000054538"/>
    </source>
</evidence>
<organism evidence="1 2">
    <name type="scientific">Paxillus rubicundulus Ve08.2h10</name>
    <dbReference type="NCBI Taxonomy" id="930991"/>
    <lineage>
        <taxon>Eukaryota</taxon>
        <taxon>Fungi</taxon>
        <taxon>Dikarya</taxon>
        <taxon>Basidiomycota</taxon>
        <taxon>Agaricomycotina</taxon>
        <taxon>Agaricomycetes</taxon>
        <taxon>Agaricomycetidae</taxon>
        <taxon>Boletales</taxon>
        <taxon>Paxilineae</taxon>
        <taxon>Paxillaceae</taxon>
        <taxon>Paxillus</taxon>
    </lineage>
</organism>
<gene>
    <name evidence="1" type="ORF">PAXRUDRAFT_826281</name>
</gene>
<reference evidence="2" key="2">
    <citation type="submission" date="2015-01" db="EMBL/GenBank/DDBJ databases">
        <title>Evolutionary Origins and Diversification of the Mycorrhizal Mutualists.</title>
        <authorList>
            <consortium name="DOE Joint Genome Institute"/>
            <consortium name="Mycorrhizal Genomics Consortium"/>
            <person name="Kohler A."/>
            <person name="Kuo A."/>
            <person name="Nagy L.G."/>
            <person name="Floudas D."/>
            <person name="Copeland A."/>
            <person name="Barry K.W."/>
            <person name="Cichocki N."/>
            <person name="Veneault-Fourrey C."/>
            <person name="LaButti K."/>
            <person name="Lindquist E.A."/>
            <person name="Lipzen A."/>
            <person name="Lundell T."/>
            <person name="Morin E."/>
            <person name="Murat C."/>
            <person name="Riley R."/>
            <person name="Ohm R."/>
            <person name="Sun H."/>
            <person name="Tunlid A."/>
            <person name="Henrissat B."/>
            <person name="Grigoriev I.V."/>
            <person name="Hibbett D.S."/>
            <person name="Martin F."/>
        </authorList>
    </citation>
    <scope>NUCLEOTIDE SEQUENCE [LARGE SCALE GENOMIC DNA]</scope>
    <source>
        <strain evidence="2">Ve08.2h10</strain>
    </source>
</reference>
<accession>A0A0D0E9W6</accession>
<proteinExistence type="predicted"/>
<name>A0A0D0E9W6_9AGAM</name>
<dbReference type="HOGENOM" id="CLU_2942431_0_0_1"/>
<dbReference type="AlphaFoldDB" id="A0A0D0E9W6"/>
<sequence>MQCQGYLLASMGLGSLFCAPEERIQQHRATYQSRSSYLLGHHDGWGDSSHWQVWQAMVTL</sequence>
<dbReference type="Proteomes" id="UP000054538">
    <property type="component" value="Unassembled WGS sequence"/>
</dbReference>
<evidence type="ECO:0000313" key="1">
    <source>
        <dbReference type="EMBL" id="KIK96125.1"/>
    </source>
</evidence>
<keyword evidence="2" id="KW-1185">Reference proteome</keyword>
<protein>
    <submittedName>
        <fullName evidence="1">Uncharacterized protein</fullName>
    </submittedName>
</protein>